<organism evidence="1 2">
    <name type="scientific">Ferrimonas pelagia</name>
    <dbReference type="NCBI Taxonomy" id="1177826"/>
    <lineage>
        <taxon>Bacteria</taxon>
        <taxon>Pseudomonadati</taxon>
        <taxon>Pseudomonadota</taxon>
        <taxon>Gammaproteobacteria</taxon>
        <taxon>Alteromonadales</taxon>
        <taxon>Ferrimonadaceae</taxon>
        <taxon>Ferrimonas</taxon>
    </lineage>
</organism>
<sequence>MDLLEQALTQVLAYRGTGLKAGVLLAPKQGGTKREEQREQGEVWVEVTEIGMLDDQAMQEFGQKPGLADQQECIGVAQYECQIDPAFAGMRSLAEPIQAEAFGIFIHTTKRGRVGPLNRSYCLLFRQGVEEALSIKRGHAAGTG</sequence>
<dbReference type="EMBL" id="BAABJZ010000107">
    <property type="protein sequence ID" value="GAA4903860.1"/>
    <property type="molecule type" value="Genomic_DNA"/>
</dbReference>
<evidence type="ECO:0000313" key="2">
    <source>
        <dbReference type="Proteomes" id="UP001499988"/>
    </source>
</evidence>
<gene>
    <name evidence="1" type="ORF">GCM10023333_42730</name>
</gene>
<proteinExistence type="predicted"/>
<reference evidence="2" key="1">
    <citation type="journal article" date="2019" name="Int. J. Syst. Evol. Microbiol.">
        <title>The Global Catalogue of Microorganisms (GCM) 10K type strain sequencing project: providing services to taxonomists for standard genome sequencing and annotation.</title>
        <authorList>
            <consortium name="The Broad Institute Genomics Platform"/>
            <consortium name="The Broad Institute Genome Sequencing Center for Infectious Disease"/>
            <person name="Wu L."/>
            <person name="Ma J."/>
        </authorList>
    </citation>
    <scope>NUCLEOTIDE SEQUENCE [LARGE SCALE GENOMIC DNA]</scope>
    <source>
        <strain evidence="2">JCM 18401</strain>
    </source>
</reference>
<protein>
    <submittedName>
        <fullName evidence="1">Uncharacterized protein</fullName>
    </submittedName>
</protein>
<name>A0ABP9FJW0_9GAMM</name>
<comment type="caution">
    <text evidence="1">The sequence shown here is derived from an EMBL/GenBank/DDBJ whole genome shotgun (WGS) entry which is preliminary data.</text>
</comment>
<accession>A0ABP9FJW0</accession>
<dbReference type="Proteomes" id="UP001499988">
    <property type="component" value="Unassembled WGS sequence"/>
</dbReference>
<evidence type="ECO:0000313" key="1">
    <source>
        <dbReference type="EMBL" id="GAA4903860.1"/>
    </source>
</evidence>
<keyword evidence="2" id="KW-1185">Reference proteome</keyword>